<evidence type="ECO:0000256" key="3">
    <source>
        <dbReference type="ARBA" id="ARBA00022475"/>
    </source>
</evidence>
<dbReference type="RefSeq" id="WP_330406166.1">
    <property type="nucleotide sequence ID" value="NZ_JANJZD010000020.1"/>
</dbReference>
<sequence>MKRRIMTYIWLLEVNLFISAFTFGGGYTVVPMVRRFFVERKQYFTEEDLIDMAAVAQSTPGAIAINLSALAGYKAAGMAGALISCFAAVTPPLVVLTFVSAFYKLFVSNTIIAAILKGMEAGAAALMVDLIADMCFLIVKKRSFFFSAMIPLAFMANFVFDINVAAILFACCCLCILEVFCKKRREK</sequence>
<keyword evidence="9" id="KW-1185">Reference proteome</keyword>
<name>A0A2K4ZK46_9FIRM</name>
<dbReference type="PANTHER" id="PTHR43663">
    <property type="entry name" value="CHROMATE TRANSPORT PROTEIN-RELATED"/>
    <property type="match status" value="1"/>
</dbReference>
<feature type="transmembrane region" description="Helical" evidence="7">
    <location>
        <begin position="81"/>
        <end position="105"/>
    </location>
</feature>
<evidence type="ECO:0000256" key="6">
    <source>
        <dbReference type="ARBA" id="ARBA00023136"/>
    </source>
</evidence>
<feature type="transmembrane region" description="Helical" evidence="7">
    <location>
        <begin position="7"/>
        <end position="29"/>
    </location>
</feature>
<dbReference type="GO" id="GO:0005886">
    <property type="term" value="C:plasma membrane"/>
    <property type="evidence" value="ECO:0007669"/>
    <property type="project" value="UniProtKB-SubCell"/>
</dbReference>
<evidence type="ECO:0000313" key="9">
    <source>
        <dbReference type="Proteomes" id="UP000236311"/>
    </source>
</evidence>
<reference evidence="8 9" key="1">
    <citation type="submission" date="2018-01" db="EMBL/GenBank/DDBJ databases">
        <authorList>
            <person name="Gaut B.S."/>
            <person name="Morton B.R."/>
            <person name="Clegg M.T."/>
            <person name="Duvall M.R."/>
        </authorList>
    </citation>
    <scope>NUCLEOTIDE SEQUENCE [LARGE SCALE GENOMIC DNA]</scope>
    <source>
        <strain evidence="8">GP69</strain>
    </source>
</reference>
<dbReference type="InterPro" id="IPR003370">
    <property type="entry name" value="Chromate_transpt"/>
</dbReference>
<keyword evidence="5 7" id="KW-1133">Transmembrane helix</keyword>
<keyword evidence="4 7" id="KW-0812">Transmembrane</keyword>
<evidence type="ECO:0000256" key="7">
    <source>
        <dbReference type="SAM" id="Phobius"/>
    </source>
</evidence>
<comment type="similarity">
    <text evidence="2">Belongs to the chromate ion transporter (CHR) (TC 2.A.51) family.</text>
</comment>
<evidence type="ECO:0000256" key="1">
    <source>
        <dbReference type="ARBA" id="ARBA00004651"/>
    </source>
</evidence>
<dbReference type="Pfam" id="PF02417">
    <property type="entry name" value="Chromate_transp"/>
    <property type="match status" value="1"/>
</dbReference>
<protein>
    <submittedName>
        <fullName evidence="8">Chromate transporter</fullName>
    </submittedName>
</protein>
<dbReference type="AlphaFoldDB" id="A0A2K4ZK46"/>
<proteinExistence type="inferred from homology"/>
<keyword evidence="3" id="KW-1003">Cell membrane</keyword>
<evidence type="ECO:0000256" key="5">
    <source>
        <dbReference type="ARBA" id="ARBA00022989"/>
    </source>
</evidence>
<organism evidence="8 9">
    <name type="scientific">Acetatifactor muris</name>
    <dbReference type="NCBI Taxonomy" id="879566"/>
    <lineage>
        <taxon>Bacteria</taxon>
        <taxon>Bacillati</taxon>
        <taxon>Bacillota</taxon>
        <taxon>Clostridia</taxon>
        <taxon>Lachnospirales</taxon>
        <taxon>Lachnospiraceae</taxon>
        <taxon>Acetatifactor</taxon>
    </lineage>
</organism>
<keyword evidence="6 7" id="KW-0472">Membrane</keyword>
<dbReference type="Proteomes" id="UP000236311">
    <property type="component" value="Unassembled WGS sequence"/>
</dbReference>
<dbReference type="PANTHER" id="PTHR43663:SF1">
    <property type="entry name" value="CHROMATE TRANSPORTER"/>
    <property type="match status" value="1"/>
</dbReference>
<comment type="subcellular location">
    <subcellularLocation>
        <location evidence="1">Cell membrane</location>
        <topology evidence="1">Multi-pass membrane protein</topology>
    </subcellularLocation>
</comment>
<accession>A0A2K4ZK46</accession>
<dbReference type="InterPro" id="IPR052518">
    <property type="entry name" value="CHR_Transporter"/>
</dbReference>
<evidence type="ECO:0000256" key="2">
    <source>
        <dbReference type="ARBA" id="ARBA00005262"/>
    </source>
</evidence>
<feature type="transmembrane region" description="Helical" evidence="7">
    <location>
        <begin position="111"/>
        <end position="132"/>
    </location>
</feature>
<dbReference type="GO" id="GO:0015109">
    <property type="term" value="F:chromate transmembrane transporter activity"/>
    <property type="evidence" value="ECO:0007669"/>
    <property type="project" value="InterPro"/>
</dbReference>
<dbReference type="EMBL" id="OFSM01000020">
    <property type="protein sequence ID" value="SOY30853.1"/>
    <property type="molecule type" value="Genomic_DNA"/>
</dbReference>
<evidence type="ECO:0000313" key="8">
    <source>
        <dbReference type="EMBL" id="SOY30853.1"/>
    </source>
</evidence>
<evidence type="ECO:0000256" key="4">
    <source>
        <dbReference type="ARBA" id="ARBA00022692"/>
    </source>
</evidence>
<feature type="transmembrane region" description="Helical" evidence="7">
    <location>
        <begin position="166"/>
        <end position="181"/>
    </location>
</feature>
<gene>
    <name evidence="8" type="ORF">AMURIS_03585</name>
</gene>